<organism evidence="4 5">
    <name type="scientific">Candidatus Glassbacteria bacterium GWA2_58_10</name>
    <dbReference type="NCBI Taxonomy" id="1817865"/>
    <lineage>
        <taxon>Bacteria</taxon>
        <taxon>Candidatus Glassiibacteriota</taxon>
    </lineage>
</organism>
<evidence type="ECO:0000313" key="4">
    <source>
        <dbReference type="EMBL" id="OGF99930.1"/>
    </source>
</evidence>
<evidence type="ECO:0000259" key="3">
    <source>
        <dbReference type="Pfam" id="PF01936"/>
    </source>
</evidence>
<feature type="domain" description="NYN" evidence="3">
    <location>
        <begin position="230"/>
        <end position="377"/>
    </location>
</feature>
<proteinExistence type="predicted"/>
<evidence type="ECO:0000256" key="2">
    <source>
        <dbReference type="SAM" id="MobiDB-lite"/>
    </source>
</evidence>
<dbReference type="EMBL" id="MFIV01000004">
    <property type="protein sequence ID" value="OGF99930.1"/>
    <property type="molecule type" value="Genomic_DNA"/>
</dbReference>
<reference evidence="4 5" key="1">
    <citation type="journal article" date="2016" name="Nat. Commun.">
        <title>Thousands of microbial genomes shed light on interconnected biogeochemical processes in an aquifer system.</title>
        <authorList>
            <person name="Anantharaman K."/>
            <person name="Brown C.T."/>
            <person name="Hug L.A."/>
            <person name="Sharon I."/>
            <person name="Castelle C.J."/>
            <person name="Probst A.J."/>
            <person name="Thomas B.C."/>
            <person name="Singh A."/>
            <person name="Wilkins M.J."/>
            <person name="Karaoz U."/>
            <person name="Brodie E.L."/>
            <person name="Williams K.H."/>
            <person name="Hubbard S.S."/>
            <person name="Banfield J.F."/>
        </authorList>
    </citation>
    <scope>NUCLEOTIDE SEQUENCE [LARGE SCALE GENOMIC DNA]</scope>
</reference>
<protein>
    <recommendedName>
        <fullName evidence="3">NYN domain-containing protein</fullName>
    </recommendedName>
</protein>
<dbReference type="InterPro" id="IPR047140">
    <property type="entry name" value="LabA"/>
</dbReference>
<dbReference type="GO" id="GO:0004540">
    <property type="term" value="F:RNA nuclease activity"/>
    <property type="evidence" value="ECO:0007669"/>
    <property type="project" value="InterPro"/>
</dbReference>
<feature type="region of interest" description="Disordered" evidence="2">
    <location>
        <begin position="389"/>
        <end position="419"/>
    </location>
</feature>
<accession>A0A1F5YIC7</accession>
<evidence type="ECO:0000256" key="1">
    <source>
        <dbReference type="SAM" id="Coils"/>
    </source>
</evidence>
<evidence type="ECO:0000313" key="5">
    <source>
        <dbReference type="Proteomes" id="UP000176992"/>
    </source>
</evidence>
<dbReference type="Pfam" id="PF01936">
    <property type="entry name" value="NYN"/>
    <property type="match status" value="1"/>
</dbReference>
<dbReference type="Proteomes" id="UP000176992">
    <property type="component" value="Unassembled WGS sequence"/>
</dbReference>
<dbReference type="Gene3D" id="3.40.50.1010">
    <property type="entry name" value="5'-nuclease"/>
    <property type="match status" value="1"/>
</dbReference>
<sequence>MRNLNQTAQSTGTNLPTEEQLRLLLENLFERQRLIELAHRCTTRDENQDLRQTRTYELIEILVKAWESSPKRIAGSLWGAIDQELAGKLKSYLGLGETRLRDMLTTLQSEGSYDRKTSAILLWVLLHEKHDNLLEEFKSILGQRFRDSGSLLATRPMCLGKFHDLEEQIAGLGRELKALLIEQTREIGSLDKRLKELETAGGGDSPPTGFTGGSEALQRRLEALPTEKVRVGVFVDVQNMFYAAKKLDGARLDYESILDRIVSGRRLIKAAAYIVESAEIDQSGFISVLEKKGYQVRRKELKSFMDGTAKGDWDMGMAIDILELCNYLDVVALVTGDGDFVSLVRLVKKLGPTVELYAFGHNLSSELKETADRFIEIGPEVLLKNFHHQSQSDSAGKAAAEQSQAASPAEAGSREDKNK</sequence>
<dbReference type="AlphaFoldDB" id="A0A1F5YIC7"/>
<comment type="caution">
    <text evidence="4">The sequence shown here is derived from an EMBL/GenBank/DDBJ whole genome shotgun (WGS) entry which is preliminary data.</text>
</comment>
<dbReference type="PANTHER" id="PTHR35458">
    <property type="entry name" value="SLR0755 PROTEIN"/>
    <property type="match status" value="1"/>
</dbReference>
<dbReference type="PANTHER" id="PTHR35458:SF8">
    <property type="entry name" value="SLR0650 PROTEIN"/>
    <property type="match status" value="1"/>
</dbReference>
<dbReference type="InterPro" id="IPR021139">
    <property type="entry name" value="NYN"/>
</dbReference>
<feature type="coiled-coil region" evidence="1">
    <location>
        <begin position="162"/>
        <end position="200"/>
    </location>
</feature>
<feature type="compositionally biased region" description="Low complexity" evidence="2">
    <location>
        <begin position="394"/>
        <end position="411"/>
    </location>
</feature>
<name>A0A1F5YIC7_9BACT</name>
<keyword evidence="1" id="KW-0175">Coiled coil</keyword>
<dbReference type="CDD" id="cd10911">
    <property type="entry name" value="PIN_LabA"/>
    <property type="match status" value="1"/>
</dbReference>
<gene>
    <name evidence="4" type="ORF">A2Z86_11325</name>
</gene>